<dbReference type="GO" id="GO:0005840">
    <property type="term" value="C:ribosome"/>
    <property type="evidence" value="ECO:0007669"/>
    <property type="project" value="UniProtKB-KW"/>
</dbReference>
<keyword evidence="5" id="KW-0687">Ribonucleoprotein</keyword>
<feature type="region of interest" description="Disordered" evidence="8">
    <location>
        <begin position="80"/>
        <end position="101"/>
    </location>
</feature>
<evidence type="ECO:0000313" key="11">
    <source>
        <dbReference type="Proteomes" id="UP000813824"/>
    </source>
</evidence>
<evidence type="ECO:0000256" key="8">
    <source>
        <dbReference type="SAM" id="MobiDB-lite"/>
    </source>
</evidence>
<feature type="region of interest" description="Disordered" evidence="8">
    <location>
        <begin position="400"/>
        <end position="419"/>
    </location>
</feature>
<keyword evidence="7" id="KW-0175">Coiled coil</keyword>
<dbReference type="Pfam" id="PF20411">
    <property type="entry name" value="DUF6697"/>
    <property type="match status" value="1"/>
</dbReference>
<evidence type="ECO:0000256" key="7">
    <source>
        <dbReference type="SAM" id="Coils"/>
    </source>
</evidence>
<reference evidence="10" key="1">
    <citation type="journal article" date="2021" name="New Phytol.">
        <title>Evolutionary innovations through gain and loss of genes in the ectomycorrhizal Boletales.</title>
        <authorList>
            <person name="Wu G."/>
            <person name="Miyauchi S."/>
            <person name="Morin E."/>
            <person name="Kuo A."/>
            <person name="Drula E."/>
            <person name="Varga T."/>
            <person name="Kohler A."/>
            <person name="Feng B."/>
            <person name="Cao Y."/>
            <person name="Lipzen A."/>
            <person name="Daum C."/>
            <person name="Hundley H."/>
            <person name="Pangilinan J."/>
            <person name="Johnson J."/>
            <person name="Barry K."/>
            <person name="LaButti K."/>
            <person name="Ng V."/>
            <person name="Ahrendt S."/>
            <person name="Min B."/>
            <person name="Choi I.G."/>
            <person name="Park H."/>
            <person name="Plett J.M."/>
            <person name="Magnuson J."/>
            <person name="Spatafora J.W."/>
            <person name="Nagy L.G."/>
            <person name="Henrissat B."/>
            <person name="Grigoriev I.V."/>
            <person name="Yang Z.L."/>
            <person name="Xu J."/>
            <person name="Martin F.M."/>
        </authorList>
    </citation>
    <scope>NUCLEOTIDE SEQUENCE</scope>
    <source>
        <strain evidence="10">KKN 215</strain>
    </source>
</reference>
<name>A0A8K0UMW8_9AGAR</name>
<keyword evidence="11" id="KW-1185">Reference proteome</keyword>
<keyword evidence="4" id="KW-0496">Mitochondrion</keyword>
<evidence type="ECO:0000256" key="2">
    <source>
        <dbReference type="ARBA" id="ARBA00008970"/>
    </source>
</evidence>
<comment type="subcellular location">
    <subcellularLocation>
        <location evidence="1">Mitochondrion</location>
    </subcellularLocation>
</comment>
<feature type="domain" description="DUF6697" evidence="9">
    <location>
        <begin position="477"/>
        <end position="625"/>
    </location>
</feature>
<dbReference type="OrthoDB" id="3219211at2759"/>
<dbReference type="AlphaFoldDB" id="A0A8K0UMW8"/>
<feature type="coiled-coil region" evidence="7">
    <location>
        <begin position="286"/>
        <end position="363"/>
    </location>
</feature>
<evidence type="ECO:0000256" key="5">
    <source>
        <dbReference type="ARBA" id="ARBA00023274"/>
    </source>
</evidence>
<evidence type="ECO:0000256" key="6">
    <source>
        <dbReference type="ARBA" id="ARBA00035132"/>
    </source>
</evidence>
<evidence type="ECO:0000259" key="9">
    <source>
        <dbReference type="Pfam" id="PF20411"/>
    </source>
</evidence>
<dbReference type="PANTHER" id="PTHR13362:SF2">
    <property type="entry name" value="SMALL RIBOSOMAL SUBUNIT PROTEIN MS33"/>
    <property type="match status" value="1"/>
</dbReference>
<sequence>MATTLTKTGPWRLGLLKQLQCSIFQTSYNPTSVRTGAKYLRRRLRGPSMINYYPPTLSIAQIKRDFPDLKHLVDSKEQQRLQDVEDRKQRGKGAPKKAKSKVVGRIRNDEVLGLCSVSTSSAEDTPARSLLLDVLELPRLPALLQYWFLNDRDVLPWPRVRLELLGSPAGLPLTLTVCPKPDRRCLLPNAHVTKQHLVCAAFFSSSPCSPTTDIPAVAMPDIAGTQSPLLPIPTQSYSDSSAHTTPSIEQVTTYKYTEQLSPLEIHLDKLRIVDALTARDVAVHRLQSACASVRVKEATIQKLEREKEEMKMNLDLLERGGLGRNKDGAEVFAEQRGKLLDRISFLEATNRGLRGEVEALKAKQESISALNTPRFNEMAEQSLKGFPFIEEDSEIIAESKSPVQTPQIPATPVLPPEPTLHLTEDSMTAEDRMKARHAILADLPIPSDMPTDILVPIVIPPPFSIHDFLGTAQGDLKNQLANYRVFQESTTSWCPEREEHGYFLTPAFKCVTNPRVSTAHRWVPVDIVAKCGKSIECFYNKENKWYYAGLYKPFNLSSLSPAEYGALSSTTSQSLIKETLSGRKNTSPQNVYETAQLYTCGALRVACVGLQCVGFSENLYRALLEQAEVCGKAGRWRGAVTTGSVANTQPVGAGLGIGTVGAAWNVAANLVGSGQGSVPGIVKLPPTATGLGVENGKGGQGLSDELGIHVKSV</sequence>
<dbReference type="Proteomes" id="UP000813824">
    <property type="component" value="Unassembled WGS sequence"/>
</dbReference>
<evidence type="ECO:0000256" key="4">
    <source>
        <dbReference type="ARBA" id="ARBA00023128"/>
    </source>
</evidence>
<dbReference type="GO" id="GO:1990904">
    <property type="term" value="C:ribonucleoprotein complex"/>
    <property type="evidence" value="ECO:0007669"/>
    <property type="project" value="UniProtKB-KW"/>
</dbReference>
<dbReference type="EMBL" id="JAEVFJ010000016">
    <property type="protein sequence ID" value="KAH8100307.1"/>
    <property type="molecule type" value="Genomic_DNA"/>
</dbReference>
<evidence type="ECO:0000313" key="10">
    <source>
        <dbReference type="EMBL" id="KAH8100307.1"/>
    </source>
</evidence>
<keyword evidence="3" id="KW-0689">Ribosomal protein</keyword>
<accession>A0A8K0UMW8</accession>
<dbReference type="InterPro" id="IPR013219">
    <property type="entry name" value="Ribosomal_mS33"/>
</dbReference>
<comment type="caution">
    <text evidence="10">The sequence shown here is derived from an EMBL/GenBank/DDBJ whole genome shotgun (WGS) entry which is preliminary data.</text>
</comment>
<dbReference type="InterPro" id="IPR046520">
    <property type="entry name" value="DUF6697"/>
</dbReference>
<evidence type="ECO:0000256" key="3">
    <source>
        <dbReference type="ARBA" id="ARBA00022980"/>
    </source>
</evidence>
<dbReference type="PANTHER" id="PTHR13362">
    <property type="entry name" value="MITOCHONDRIAL RIBOSOMAL PROTEIN S33"/>
    <property type="match status" value="1"/>
</dbReference>
<organism evidence="10 11">
    <name type="scientific">Cristinia sonorae</name>
    <dbReference type="NCBI Taxonomy" id="1940300"/>
    <lineage>
        <taxon>Eukaryota</taxon>
        <taxon>Fungi</taxon>
        <taxon>Dikarya</taxon>
        <taxon>Basidiomycota</taxon>
        <taxon>Agaricomycotina</taxon>
        <taxon>Agaricomycetes</taxon>
        <taxon>Agaricomycetidae</taxon>
        <taxon>Agaricales</taxon>
        <taxon>Pleurotineae</taxon>
        <taxon>Stephanosporaceae</taxon>
        <taxon>Cristinia</taxon>
    </lineage>
</organism>
<dbReference type="Pfam" id="PF08293">
    <property type="entry name" value="MRP-S33"/>
    <property type="match status" value="1"/>
</dbReference>
<protein>
    <recommendedName>
        <fullName evidence="6">Small ribosomal subunit protein mS33</fullName>
    </recommendedName>
</protein>
<comment type="similarity">
    <text evidence="2">Belongs to the mitochondrion-specific ribosomal protein mS33 family.</text>
</comment>
<evidence type="ECO:0000256" key="1">
    <source>
        <dbReference type="ARBA" id="ARBA00004173"/>
    </source>
</evidence>
<dbReference type="GO" id="GO:0005739">
    <property type="term" value="C:mitochondrion"/>
    <property type="evidence" value="ECO:0007669"/>
    <property type="project" value="UniProtKB-SubCell"/>
</dbReference>
<proteinExistence type="inferred from homology"/>
<gene>
    <name evidence="10" type="ORF">BXZ70DRAFT_1023935</name>
</gene>
<feature type="compositionally biased region" description="Basic residues" evidence="8">
    <location>
        <begin position="89"/>
        <end position="101"/>
    </location>
</feature>